<dbReference type="GO" id="GO:0051607">
    <property type="term" value="P:defense response to virus"/>
    <property type="evidence" value="ECO:0007669"/>
    <property type="project" value="TreeGrafter"/>
</dbReference>
<evidence type="ECO:0000256" key="4">
    <source>
        <dbReference type="ARBA" id="ARBA00022989"/>
    </source>
</evidence>
<dbReference type="GO" id="GO:0045071">
    <property type="term" value="P:negative regulation of viral genome replication"/>
    <property type="evidence" value="ECO:0007669"/>
    <property type="project" value="TreeGrafter"/>
</dbReference>
<dbReference type="GO" id="GO:0034341">
    <property type="term" value="P:response to type II interferon"/>
    <property type="evidence" value="ECO:0007669"/>
    <property type="project" value="TreeGrafter"/>
</dbReference>
<organism evidence="7 8">
    <name type="scientific">Salvator merianae</name>
    <name type="common">Argentine black and white tegu</name>
    <name type="synonym">Tupinambis merianae</name>
    <dbReference type="NCBI Taxonomy" id="96440"/>
    <lineage>
        <taxon>Eukaryota</taxon>
        <taxon>Metazoa</taxon>
        <taxon>Chordata</taxon>
        <taxon>Craniata</taxon>
        <taxon>Vertebrata</taxon>
        <taxon>Euteleostomi</taxon>
        <taxon>Lepidosauria</taxon>
        <taxon>Squamata</taxon>
        <taxon>Bifurcata</taxon>
        <taxon>Unidentata</taxon>
        <taxon>Episquamata</taxon>
        <taxon>Laterata</taxon>
        <taxon>Teiioidea</taxon>
        <taxon>Teiidae</taxon>
        <taxon>Salvator</taxon>
    </lineage>
</organism>
<dbReference type="AlphaFoldDB" id="A0A8D0C592"/>
<evidence type="ECO:0008006" key="9">
    <source>
        <dbReference type="Google" id="ProtNLM"/>
    </source>
</evidence>
<sequence length="137" mass="15199">MEPCVSVNMRPYDVKIQGGTASLYTYPLGVVVPPPKDYVLWSMFNFSFMNVCCLGFAALVYSIKTRDAKVIGDREIGVLNSKKAKRCNIAATVLGILVFILICVMIGLVVAAYQDKLLQMMEDFWVQLETTFSGNAI</sequence>
<evidence type="ECO:0000256" key="3">
    <source>
        <dbReference type="ARBA" id="ARBA00022692"/>
    </source>
</evidence>
<dbReference type="InterPro" id="IPR007593">
    <property type="entry name" value="CD225/Dispanin_fam"/>
</dbReference>
<dbReference type="InterPro" id="IPR051517">
    <property type="entry name" value="IFITM_antiviral_protein"/>
</dbReference>
<keyword evidence="5 6" id="KW-0472">Membrane</keyword>
<dbReference type="GO" id="GO:0035455">
    <property type="term" value="P:response to interferon-alpha"/>
    <property type="evidence" value="ECO:0007669"/>
    <property type="project" value="TreeGrafter"/>
</dbReference>
<evidence type="ECO:0000313" key="7">
    <source>
        <dbReference type="Ensembl" id="ENSSMRP00000017279.1"/>
    </source>
</evidence>
<reference evidence="7" key="2">
    <citation type="submission" date="2025-09" db="UniProtKB">
        <authorList>
            <consortium name="Ensembl"/>
        </authorList>
    </citation>
    <scope>IDENTIFICATION</scope>
</reference>
<keyword evidence="8" id="KW-1185">Reference proteome</keyword>
<protein>
    <recommendedName>
        <fullName evidence="9">Interferon-induced transmembrane protein 3</fullName>
    </recommendedName>
</protein>
<proteinExistence type="inferred from homology"/>
<dbReference type="GO" id="GO:0005886">
    <property type="term" value="C:plasma membrane"/>
    <property type="evidence" value="ECO:0007669"/>
    <property type="project" value="TreeGrafter"/>
</dbReference>
<dbReference type="Proteomes" id="UP000694421">
    <property type="component" value="Unplaced"/>
</dbReference>
<evidence type="ECO:0000256" key="6">
    <source>
        <dbReference type="SAM" id="Phobius"/>
    </source>
</evidence>
<dbReference type="Pfam" id="PF04505">
    <property type="entry name" value="CD225"/>
    <property type="match status" value="1"/>
</dbReference>
<evidence type="ECO:0000256" key="5">
    <source>
        <dbReference type="ARBA" id="ARBA00023136"/>
    </source>
</evidence>
<dbReference type="PANTHER" id="PTHR13999">
    <property type="entry name" value="INTERFERON INDUCIBLE TRANSMEMBRANE PROTEIN"/>
    <property type="match status" value="1"/>
</dbReference>
<dbReference type="Ensembl" id="ENSSMRT00000020234.1">
    <property type="protein sequence ID" value="ENSSMRP00000017279.1"/>
    <property type="gene ID" value="ENSSMRG00000013468.1"/>
</dbReference>
<evidence type="ECO:0000256" key="2">
    <source>
        <dbReference type="ARBA" id="ARBA00006843"/>
    </source>
</evidence>
<dbReference type="GO" id="GO:0060337">
    <property type="term" value="P:type I interferon-mediated signaling pathway"/>
    <property type="evidence" value="ECO:0007669"/>
    <property type="project" value="TreeGrafter"/>
</dbReference>
<dbReference type="GO" id="GO:0046597">
    <property type="term" value="P:host-mediated suppression of symbiont invasion"/>
    <property type="evidence" value="ECO:0007669"/>
    <property type="project" value="TreeGrafter"/>
</dbReference>
<reference evidence="7" key="1">
    <citation type="submission" date="2025-08" db="UniProtKB">
        <authorList>
            <consortium name="Ensembl"/>
        </authorList>
    </citation>
    <scope>IDENTIFICATION</scope>
</reference>
<dbReference type="PANTHER" id="PTHR13999:SF4">
    <property type="entry name" value="INTERFERON-INDUCED TRANSMEMBRANE PROTEIN 3"/>
    <property type="match status" value="1"/>
</dbReference>
<keyword evidence="4 6" id="KW-1133">Transmembrane helix</keyword>
<dbReference type="OMA" id="DASPRIM"/>
<accession>A0A8D0C592</accession>
<dbReference type="GO" id="GO:0035456">
    <property type="term" value="P:response to interferon-beta"/>
    <property type="evidence" value="ECO:0007669"/>
    <property type="project" value="TreeGrafter"/>
</dbReference>
<name>A0A8D0C592_SALMN</name>
<feature type="transmembrane region" description="Helical" evidence="6">
    <location>
        <begin position="38"/>
        <end position="61"/>
    </location>
</feature>
<dbReference type="GeneTree" id="ENSGT00950000182857"/>
<comment type="subcellular location">
    <subcellularLocation>
        <location evidence="1">Membrane</location>
    </subcellularLocation>
</comment>
<keyword evidence="3 6" id="KW-0812">Transmembrane</keyword>
<feature type="transmembrane region" description="Helical" evidence="6">
    <location>
        <begin position="89"/>
        <end position="113"/>
    </location>
</feature>
<comment type="similarity">
    <text evidence="2">Belongs to the CD225/Dispanin family.</text>
</comment>
<evidence type="ECO:0000313" key="8">
    <source>
        <dbReference type="Proteomes" id="UP000694421"/>
    </source>
</evidence>
<evidence type="ECO:0000256" key="1">
    <source>
        <dbReference type="ARBA" id="ARBA00004370"/>
    </source>
</evidence>